<gene>
    <name evidence="1" type="ORF">ARTV_2534</name>
</gene>
<dbReference type="AlphaFoldDB" id="A0A3B0M2P1"/>
<sequence>MLTYDQRTIDSTGAFLIGELERLDQTINLPLVQYIYSRDI</sequence>
<organism evidence="1">
    <name type="scientific">Arsenophonus endosymbiont of Trialeurodes vaporariorum</name>
    <dbReference type="NCBI Taxonomy" id="235567"/>
    <lineage>
        <taxon>Bacteria</taxon>
        <taxon>Pseudomonadati</taxon>
        <taxon>Pseudomonadota</taxon>
        <taxon>Gammaproteobacteria</taxon>
        <taxon>Enterobacterales</taxon>
        <taxon>Morganellaceae</taxon>
        <taxon>Arsenophonus</taxon>
    </lineage>
</organism>
<dbReference type="EMBL" id="UFQR01000011">
    <property type="protein sequence ID" value="SSW96220.1"/>
    <property type="molecule type" value="Genomic_DNA"/>
</dbReference>
<reference evidence="1" key="1">
    <citation type="submission" date="2018-04" db="EMBL/GenBank/DDBJ databases">
        <authorList>
            <person name="Go L.Y."/>
            <person name="Mitchell J.A."/>
        </authorList>
    </citation>
    <scope>NUCLEOTIDE SEQUENCE</scope>
    <source>
        <strain evidence="1">ARTV</strain>
    </source>
</reference>
<evidence type="ECO:0000313" key="1">
    <source>
        <dbReference type="EMBL" id="SSW96220.1"/>
    </source>
</evidence>
<protein>
    <submittedName>
        <fullName evidence="1">Uncharacterized protein</fullName>
    </submittedName>
</protein>
<name>A0A3B0M2P1_9GAMM</name>
<proteinExistence type="predicted"/>
<accession>A0A3B0M2P1</accession>